<name>A0A0H5QGW3_9EUKA</name>
<organism evidence="1">
    <name type="scientific">Spongospora subterranea</name>
    <dbReference type="NCBI Taxonomy" id="70186"/>
    <lineage>
        <taxon>Eukaryota</taxon>
        <taxon>Sar</taxon>
        <taxon>Rhizaria</taxon>
        <taxon>Endomyxa</taxon>
        <taxon>Phytomyxea</taxon>
        <taxon>Plasmodiophorida</taxon>
        <taxon>Plasmodiophoridae</taxon>
        <taxon>Spongospora</taxon>
    </lineage>
</organism>
<protein>
    <submittedName>
        <fullName evidence="1">Uncharacterized protein</fullName>
    </submittedName>
</protein>
<dbReference type="EMBL" id="HACM01000801">
    <property type="protein sequence ID" value="CRZ01243.1"/>
    <property type="molecule type" value="Transcribed_RNA"/>
</dbReference>
<dbReference type="AlphaFoldDB" id="A0A0H5QGW3"/>
<evidence type="ECO:0000313" key="1">
    <source>
        <dbReference type="EMBL" id="CRZ01243.1"/>
    </source>
</evidence>
<accession>A0A0H5QGW3</accession>
<reference evidence="1" key="1">
    <citation type="submission" date="2015-04" db="EMBL/GenBank/DDBJ databases">
        <title>The genome sequence of the plant pathogenic Rhizarian Plasmodiophora brassicae reveals insights in its biotrophic life cycle and the origin of chitin synthesis.</title>
        <authorList>
            <person name="Schwelm A."/>
            <person name="Fogelqvist J."/>
            <person name="Knaust A."/>
            <person name="Julke S."/>
            <person name="Lilja T."/>
            <person name="Dhandapani V."/>
            <person name="Bonilla-Rosso G."/>
            <person name="Karlsson M."/>
            <person name="Shevchenko A."/>
            <person name="Choi S.R."/>
            <person name="Kim H.G."/>
            <person name="Park J.Y."/>
            <person name="Lim Y.P."/>
            <person name="Ludwig-Muller J."/>
            <person name="Dixelius C."/>
        </authorList>
    </citation>
    <scope>NUCLEOTIDE SEQUENCE</scope>
    <source>
        <tissue evidence="1">Potato root galls</tissue>
    </source>
</reference>
<sequence length="154" mass="17174">MALDLDRGIALTWHPDLAGIDPGHVNSVLCAIDDRRRQSRCALLFPGDIMQEQRLINPHFNEWSFEQAAVKFLTNDPSIGMVALIKPSKRIGEVSCFANFASVSQVGSAKLYDKFGNTSVSIFIFCSCKTFNCQHCKRHGGHLRIVLNIAIRNI</sequence>
<proteinExistence type="predicted"/>